<dbReference type="PANTHER" id="PTHR43539:SF78">
    <property type="entry name" value="FLAVIN-CONTAINING MONOOXYGENASE"/>
    <property type="match status" value="1"/>
</dbReference>
<gene>
    <name evidence="2" type="ordered locus">BMS_0925</name>
</gene>
<dbReference type="STRING" id="862908.BMS_0925"/>
<dbReference type="RefSeq" id="WP_014243600.1">
    <property type="nucleotide sequence ID" value="NC_016620.1"/>
</dbReference>
<name>E1WXB4_HALMS</name>
<evidence type="ECO:0000313" key="3">
    <source>
        <dbReference type="Proteomes" id="UP000008963"/>
    </source>
</evidence>
<dbReference type="HOGENOM" id="CLU_854610_0_0_7"/>
<reference evidence="3" key="1">
    <citation type="journal article" date="2013" name="ISME J.">
        <title>A small predatory core genome in the divergent marine Bacteriovorax marinus SJ and the terrestrial Bdellovibrio bacteriovorus.</title>
        <authorList>
            <person name="Crossman L.C."/>
            <person name="Chen H."/>
            <person name="Cerdeno-Tarraga A.M."/>
            <person name="Brooks K."/>
            <person name="Quail M.A."/>
            <person name="Pineiro S.A."/>
            <person name="Hobley L."/>
            <person name="Sockett R.E."/>
            <person name="Bentley S.D."/>
            <person name="Parkhill J."/>
            <person name="Williams H.N."/>
            <person name="Stine O.C."/>
        </authorList>
    </citation>
    <scope>NUCLEOTIDE SEQUENCE [LARGE SCALE GENOMIC DNA]</scope>
    <source>
        <strain evidence="3">ATCC BAA-682 / DSM 15412 / SJ</strain>
    </source>
</reference>
<keyword evidence="1" id="KW-0560">Oxidoreductase</keyword>
<dbReference type="InterPro" id="IPR036188">
    <property type="entry name" value="FAD/NAD-bd_sf"/>
</dbReference>
<dbReference type="PATRIC" id="fig|862908.3.peg.882"/>
<dbReference type="OrthoDB" id="9778740at2"/>
<evidence type="ECO:0000256" key="1">
    <source>
        <dbReference type="ARBA" id="ARBA00023002"/>
    </source>
</evidence>
<dbReference type="Gene3D" id="3.50.50.60">
    <property type="entry name" value="FAD/NAD(P)-binding domain"/>
    <property type="match status" value="1"/>
</dbReference>
<dbReference type="KEGG" id="bmx:BMS_0925"/>
<dbReference type="PANTHER" id="PTHR43539">
    <property type="entry name" value="FLAVIN-BINDING MONOOXYGENASE-LIKE PROTEIN (AFU_ORTHOLOGUE AFUA_4G09220)"/>
    <property type="match status" value="1"/>
</dbReference>
<keyword evidence="3" id="KW-1185">Reference proteome</keyword>
<dbReference type="SUPFAM" id="SSF51905">
    <property type="entry name" value="FAD/NAD(P)-binding domain"/>
    <property type="match status" value="1"/>
</dbReference>
<dbReference type="eggNOG" id="COG2072">
    <property type="taxonomic scope" value="Bacteria"/>
</dbReference>
<proteinExistence type="predicted"/>
<sequence length="325" mass="37568">MRDRVIFDIIVIGAGPSGIALGHILKEKNLNYLILEKGRVANSFFNMPDKLSLITLWRSNYLREADRELFDLNSTQTAKEYGGYLVKIAQDLEIEESCEVFGIAKEDIYTLKTSSGDYQTKIVVDASGYFSSPYIPKFQKNDVTAKIYHFNDFKNADMIHSDDRILIVGSRLSAGQLIGELSSRCKNISLSLRSEVKYSSKVGVRNFFLRNIKLFDFLISLFGRRKKLEVPMDYEYKQIVSTLSHYPKIASITHKSVTFEDSRVAEFDYIFFATGYENVGQFTKHYSTKNFYSIGRECLYSFKSRFLRGIREDVFRLWKEIEVNI</sequence>
<dbReference type="GO" id="GO:0004497">
    <property type="term" value="F:monooxygenase activity"/>
    <property type="evidence" value="ECO:0007669"/>
    <property type="project" value="TreeGrafter"/>
</dbReference>
<dbReference type="GO" id="GO:0050660">
    <property type="term" value="F:flavin adenine dinucleotide binding"/>
    <property type="evidence" value="ECO:0007669"/>
    <property type="project" value="TreeGrafter"/>
</dbReference>
<organism evidence="2 3">
    <name type="scientific">Halobacteriovorax marinus (strain ATCC BAA-682 / DSM 15412 / SJ)</name>
    <name type="common">Bacteriovorax marinus</name>
    <dbReference type="NCBI Taxonomy" id="862908"/>
    <lineage>
        <taxon>Bacteria</taxon>
        <taxon>Pseudomonadati</taxon>
        <taxon>Bdellovibrionota</taxon>
        <taxon>Bacteriovoracia</taxon>
        <taxon>Bacteriovoracales</taxon>
        <taxon>Halobacteriovoraceae</taxon>
        <taxon>Halobacteriovorax</taxon>
    </lineage>
</organism>
<dbReference type="Proteomes" id="UP000008963">
    <property type="component" value="Chromosome"/>
</dbReference>
<dbReference type="EMBL" id="FQ312005">
    <property type="protein sequence ID" value="CBW25815.1"/>
    <property type="molecule type" value="Genomic_DNA"/>
</dbReference>
<protein>
    <submittedName>
        <fullName evidence="2">Exported protein</fullName>
    </submittedName>
</protein>
<accession>E1WXB4</accession>
<dbReference type="AlphaFoldDB" id="E1WXB4"/>
<dbReference type="Pfam" id="PF13738">
    <property type="entry name" value="Pyr_redox_3"/>
    <property type="match status" value="1"/>
</dbReference>
<dbReference type="InterPro" id="IPR050982">
    <property type="entry name" value="Auxin_biosynth/cation_transpt"/>
</dbReference>
<evidence type="ECO:0000313" key="2">
    <source>
        <dbReference type="EMBL" id="CBW25815.1"/>
    </source>
</evidence>